<dbReference type="PANTHER" id="PTHR23502:SF64">
    <property type="entry name" value="TRANSPORTER, PUTATIVE (AFU_ORTHOLOGUE AFUA_3G11760)-RELATED"/>
    <property type="match status" value="1"/>
</dbReference>
<feature type="transmembrane region" description="Helical" evidence="6">
    <location>
        <begin position="48"/>
        <end position="71"/>
    </location>
</feature>
<feature type="transmembrane region" description="Helical" evidence="6">
    <location>
        <begin position="172"/>
        <end position="196"/>
    </location>
</feature>
<feature type="transmembrane region" description="Helical" evidence="6">
    <location>
        <begin position="116"/>
        <end position="142"/>
    </location>
</feature>
<evidence type="ECO:0000256" key="2">
    <source>
        <dbReference type="ARBA" id="ARBA00022692"/>
    </source>
</evidence>
<keyword evidence="9" id="KW-1185">Reference proteome</keyword>
<evidence type="ECO:0000256" key="6">
    <source>
        <dbReference type="SAM" id="Phobius"/>
    </source>
</evidence>
<proteinExistence type="predicted"/>
<gene>
    <name evidence="8" type="ORF">OEZ85_014438</name>
</gene>
<dbReference type="EMBL" id="CP126215">
    <property type="protein sequence ID" value="WIA17630.1"/>
    <property type="molecule type" value="Genomic_DNA"/>
</dbReference>
<feature type="transmembrane region" description="Helical" evidence="6">
    <location>
        <begin position="83"/>
        <end position="104"/>
    </location>
</feature>
<feature type="transmembrane region" description="Helical" evidence="6">
    <location>
        <begin position="203"/>
        <end position="223"/>
    </location>
</feature>
<evidence type="ECO:0000259" key="7">
    <source>
        <dbReference type="PROSITE" id="PS50850"/>
    </source>
</evidence>
<accession>A0ABY8U8W1</accession>
<feature type="region of interest" description="Disordered" evidence="5">
    <location>
        <begin position="1"/>
        <end position="31"/>
    </location>
</feature>
<dbReference type="PANTHER" id="PTHR23502">
    <property type="entry name" value="MAJOR FACILITATOR SUPERFAMILY"/>
    <property type="match status" value="1"/>
</dbReference>
<organism evidence="8 9">
    <name type="scientific">Tetradesmus obliquus</name>
    <name type="common">Green alga</name>
    <name type="synonym">Acutodesmus obliquus</name>
    <dbReference type="NCBI Taxonomy" id="3088"/>
    <lineage>
        <taxon>Eukaryota</taxon>
        <taxon>Viridiplantae</taxon>
        <taxon>Chlorophyta</taxon>
        <taxon>core chlorophytes</taxon>
        <taxon>Chlorophyceae</taxon>
        <taxon>CS clade</taxon>
        <taxon>Sphaeropleales</taxon>
        <taxon>Scenedesmaceae</taxon>
        <taxon>Tetradesmus</taxon>
    </lineage>
</organism>
<dbReference type="InterPro" id="IPR020846">
    <property type="entry name" value="MFS_dom"/>
</dbReference>
<dbReference type="Proteomes" id="UP001244341">
    <property type="component" value="Chromosome 8b"/>
</dbReference>
<evidence type="ECO:0000256" key="1">
    <source>
        <dbReference type="ARBA" id="ARBA00004141"/>
    </source>
</evidence>
<dbReference type="Pfam" id="PF07690">
    <property type="entry name" value="MFS_1"/>
    <property type="match status" value="1"/>
</dbReference>
<protein>
    <recommendedName>
        <fullName evidence="7">Major facilitator superfamily (MFS) profile domain-containing protein</fullName>
    </recommendedName>
</protein>
<evidence type="ECO:0000313" key="8">
    <source>
        <dbReference type="EMBL" id="WIA17630.1"/>
    </source>
</evidence>
<evidence type="ECO:0000256" key="3">
    <source>
        <dbReference type="ARBA" id="ARBA00022989"/>
    </source>
</evidence>
<keyword evidence="2 6" id="KW-0812">Transmembrane</keyword>
<dbReference type="InterPro" id="IPR011701">
    <property type="entry name" value="MFS"/>
</dbReference>
<feature type="transmembrane region" description="Helical" evidence="6">
    <location>
        <begin position="276"/>
        <end position="294"/>
    </location>
</feature>
<evidence type="ECO:0000256" key="4">
    <source>
        <dbReference type="ARBA" id="ARBA00023136"/>
    </source>
</evidence>
<comment type="subcellular location">
    <subcellularLocation>
        <location evidence="1">Membrane</location>
        <topology evidence="1">Multi-pass membrane protein</topology>
    </subcellularLocation>
</comment>
<sequence>MAVAGAAHAPDPRGFSVQAEGAGKHKNDPQQQQVSSIYDVFSRRRRGLILGVVCVSQFLNPFSSSIILPSLKLLQSVFNTSTVVGAAIVACYYLPVGIASLLWGPACDMWGRKATYLASTALYAAATVGCIFPVNISMLLAFRALQGVALGAYRGAGVGAIADIYPPQQRGLAIGIVMVSTLVGPVIGPVLGGFLAEAYGWRAPFIALLAFSGLILLCCSLAMRETHQYKTLSRLIAQNPSASHTIKEAPQILAHKPRFDWRSPLAPIAVVFEKQIVLHLLVGLVGFASLIHRLRQATKKDKQQAALQLAAAGAAAGGSNGSAAGHRNT</sequence>
<dbReference type="SUPFAM" id="SSF103473">
    <property type="entry name" value="MFS general substrate transporter"/>
    <property type="match status" value="1"/>
</dbReference>
<feature type="domain" description="Major facilitator superfamily (MFS) profile" evidence="7">
    <location>
        <begin position="49"/>
        <end position="329"/>
    </location>
</feature>
<name>A0ABY8U8W1_TETOB</name>
<dbReference type="InterPro" id="IPR036259">
    <property type="entry name" value="MFS_trans_sf"/>
</dbReference>
<dbReference type="PROSITE" id="PS50850">
    <property type="entry name" value="MFS"/>
    <property type="match status" value="1"/>
</dbReference>
<evidence type="ECO:0000313" key="9">
    <source>
        <dbReference type="Proteomes" id="UP001244341"/>
    </source>
</evidence>
<reference evidence="8 9" key="1">
    <citation type="submission" date="2023-05" db="EMBL/GenBank/DDBJ databases">
        <title>A 100% complete, gapless, phased diploid assembly of the Scenedesmus obliquus UTEX 3031 genome.</title>
        <authorList>
            <person name="Biondi T.C."/>
            <person name="Hanschen E.R."/>
            <person name="Kwon T."/>
            <person name="Eng W."/>
            <person name="Kruse C.P.S."/>
            <person name="Koehler S.I."/>
            <person name="Kunde Y."/>
            <person name="Gleasner C.D."/>
            <person name="You Mak K.T."/>
            <person name="Polle J."/>
            <person name="Hovde B.T."/>
            <person name="Starkenburg S.R."/>
        </authorList>
    </citation>
    <scope>NUCLEOTIDE SEQUENCE [LARGE SCALE GENOMIC DNA]</scope>
    <source>
        <strain evidence="8 9">DOE0152z</strain>
    </source>
</reference>
<keyword evidence="3 6" id="KW-1133">Transmembrane helix</keyword>
<dbReference type="Gene3D" id="1.20.1720.10">
    <property type="entry name" value="Multidrug resistance protein D"/>
    <property type="match status" value="1"/>
</dbReference>
<evidence type="ECO:0000256" key="5">
    <source>
        <dbReference type="SAM" id="MobiDB-lite"/>
    </source>
</evidence>
<keyword evidence="4 6" id="KW-0472">Membrane</keyword>